<feature type="chain" id="PRO_5025473539" evidence="2">
    <location>
        <begin position="31"/>
        <end position="632"/>
    </location>
</feature>
<organism evidence="4">
    <name type="scientific">Variovorax paradoxus</name>
    <dbReference type="NCBI Taxonomy" id="34073"/>
    <lineage>
        <taxon>Bacteria</taxon>
        <taxon>Pseudomonadati</taxon>
        <taxon>Pseudomonadota</taxon>
        <taxon>Betaproteobacteria</taxon>
        <taxon>Burkholderiales</taxon>
        <taxon>Comamonadaceae</taxon>
        <taxon>Variovorax</taxon>
    </lineage>
</organism>
<feature type="domain" description="Xaa-Pro dipeptidyl-peptidase C-terminal" evidence="3">
    <location>
        <begin position="344"/>
        <end position="600"/>
    </location>
</feature>
<dbReference type="InterPro" id="IPR013736">
    <property type="entry name" value="Xaa-Pro_dipept_C"/>
</dbReference>
<dbReference type="EC" id="3.1.1.-" evidence="4"/>
<dbReference type="NCBIfam" id="TIGR00976">
    <property type="entry name" value="CocE_NonD"/>
    <property type="match status" value="1"/>
</dbReference>
<gene>
    <name evidence="4" type="ORF">VVAX_06448</name>
</gene>
<keyword evidence="2" id="KW-0732">Signal</keyword>
<dbReference type="SUPFAM" id="SSF49785">
    <property type="entry name" value="Galactose-binding domain-like"/>
    <property type="match status" value="1"/>
</dbReference>
<reference evidence="4" key="1">
    <citation type="submission" date="2019-12" db="EMBL/GenBank/DDBJ databases">
        <authorList>
            <person name="Cremers G."/>
        </authorList>
    </citation>
    <scope>NUCLEOTIDE SEQUENCE</scope>
    <source>
        <strain evidence="4">Vvax</strain>
    </source>
</reference>
<dbReference type="EMBL" id="LR743508">
    <property type="protein sequence ID" value="CAA2110187.1"/>
    <property type="molecule type" value="Genomic_DNA"/>
</dbReference>
<dbReference type="InterPro" id="IPR000383">
    <property type="entry name" value="Xaa-Pro-like_dom"/>
</dbReference>
<dbReference type="RefSeq" id="WP_339094531.1">
    <property type="nucleotide sequence ID" value="NZ_LR743508.1"/>
</dbReference>
<dbReference type="Pfam" id="PF08530">
    <property type="entry name" value="PepX_C"/>
    <property type="match status" value="1"/>
</dbReference>
<dbReference type="Pfam" id="PF02129">
    <property type="entry name" value="Peptidase_S15"/>
    <property type="match status" value="1"/>
</dbReference>
<evidence type="ECO:0000256" key="2">
    <source>
        <dbReference type="SAM" id="SignalP"/>
    </source>
</evidence>
<evidence type="ECO:0000313" key="4">
    <source>
        <dbReference type="EMBL" id="CAA2110187.1"/>
    </source>
</evidence>
<dbReference type="SMART" id="SM00939">
    <property type="entry name" value="PepX_C"/>
    <property type="match status" value="1"/>
</dbReference>
<name>A0A679JF77_VARPD</name>
<evidence type="ECO:0000256" key="1">
    <source>
        <dbReference type="ARBA" id="ARBA00022801"/>
    </source>
</evidence>
<dbReference type="InterPro" id="IPR005674">
    <property type="entry name" value="CocE/Ser_esterase"/>
</dbReference>
<dbReference type="AlphaFoldDB" id="A0A679JF77"/>
<dbReference type="SUPFAM" id="SSF53474">
    <property type="entry name" value="alpha/beta-Hydrolases"/>
    <property type="match status" value="1"/>
</dbReference>
<dbReference type="GO" id="GO:0008239">
    <property type="term" value="F:dipeptidyl-peptidase activity"/>
    <property type="evidence" value="ECO:0007669"/>
    <property type="project" value="InterPro"/>
</dbReference>
<sequence length="632" mass="68637">MKRRSSAAWLAIAIAIAAAGLVSLQAPAQAQDAGLDPDTGLPAARPFEFPELGTTAQFWSQRLTGYIATADGTRLRYSVLLPKGQGRFPVVMTVNGYDAGSIGGSAYLKNKTSMAVDLDRRLVEAGYAVMGVNTAGTGCSDGRLEYTRPQLGQHGAEAVEFAAAQAWSNGNVGMVSASYGGSSQLAAAQLQPPHLRAIVPGVPLMDYRDALMPGGVPQPGFVTPFRMVFRGFWSDLVARTAKEEGDTQCLNQVEKNLEAEETNSIMNLYVSHPLRDDYMNSFDLARNADRIKVPVLSFESFQDQAITSRGGHYHARLDPAKLWQFQSNGRHDTYFAEAFQATAIRFLDRFVKGRDNGFERDTPRTTVWMETTGAGTTPLEMRASPQPRWVVQRGSIRPGDLAVKEFHLGTGGVLAGQPVPGAADGFDAPGAGVAVNDVAGNSFWGPLPVDWKTTSLAYTSAPLAEDTMIYGPGSADLWLEANGGDADIQVTVTELRPDGQETYVQRGWLRLSNRGLDTARSTPLLPVHLERPDQALPLLPGRPVFARVEINKVGHYFRKGSRLRVWIDTPAQSGGMLFDTYSMKQRVHVLHNAKYDSLVRFGVLKDVKGPQSYPACGTLLLQPCRPDPLAAR</sequence>
<dbReference type="Gene3D" id="3.40.50.1820">
    <property type="entry name" value="alpha/beta hydrolase"/>
    <property type="match status" value="1"/>
</dbReference>
<proteinExistence type="predicted"/>
<dbReference type="InterPro" id="IPR008979">
    <property type="entry name" value="Galactose-bd-like_sf"/>
</dbReference>
<protein>
    <submittedName>
        <fullName evidence="4">Serine esterase</fullName>
        <ecNumber evidence="4">3.1.1.-</ecNumber>
    </submittedName>
</protein>
<dbReference type="Gene3D" id="2.60.120.260">
    <property type="entry name" value="Galactose-binding domain-like"/>
    <property type="match status" value="1"/>
</dbReference>
<evidence type="ECO:0000259" key="3">
    <source>
        <dbReference type="SMART" id="SM00939"/>
    </source>
</evidence>
<feature type="signal peptide" evidence="2">
    <location>
        <begin position="1"/>
        <end position="30"/>
    </location>
</feature>
<dbReference type="InterPro" id="IPR029058">
    <property type="entry name" value="AB_hydrolase_fold"/>
</dbReference>
<keyword evidence="1 4" id="KW-0378">Hydrolase</keyword>
<accession>A0A679JF77</accession>